<sequence length="80" mass="9390">RVDYRNALNQAIGAVRQRSMSAQNSSLKTFTNVTISTITARAMEITQDVINLQGMERKRYLEHLRFTQCLELRTKHLWHQ</sequence>
<feature type="non-terminal residue" evidence="4">
    <location>
        <position position="80"/>
    </location>
</feature>
<dbReference type="Proteomes" id="UP000681967">
    <property type="component" value="Unassembled WGS sequence"/>
</dbReference>
<dbReference type="Proteomes" id="UP000681720">
    <property type="component" value="Unassembled WGS sequence"/>
</dbReference>
<gene>
    <name evidence="1" type="ORF">BYL167_LOCUS37750</name>
    <name evidence="2" type="ORF">BYL167_LOCUS45690</name>
    <name evidence="3" type="ORF">GIL414_LOCUS46199</name>
    <name evidence="4" type="ORF">GIL414_LOCUS51994</name>
</gene>
<reference evidence="4" key="1">
    <citation type="submission" date="2021-02" db="EMBL/GenBank/DDBJ databases">
        <authorList>
            <person name="Nowell W R."/>
        </authorList>
    </citation>
    <scope>NUCLEOTIDE SEQUENCE</scope>
</reference>
<organism evidence="4 5">
    <name type="scientific">Rotaria magnacalcarata</name>
    <dbReference type="NCBI Taxonomy" id="392030"/>
    <lineage>
        <taxon>Eukaryota</taxon>
        <taxon>Metazoa</taxon>
        <taxon>Spiralia</taxon>
        <taxon>Gnathifera</taxon>
        <taxon>Rotifera</taxon>
        <taxon>Eurotatoria</taxon>
        <taxon>Bdelloidea</taxon>
        <taxon>Philodinida</taxon>
        <taxon>Philodinidae</taxon>
        <taxon>Rotaria</taxon>
    </lineage>
</organism>
<evidence type="ECO:0000313" key="5">
    <source>
        <dbReference type="Proteomes" id="UP000681720"/>
    </source>
</evidence>
<accession>A0A8S3CAC7</accession>
<evidence type="ECO:0000313" key="1">
    <source>
        <dbReference type="EMBL" id="CAF4542202.1"/>
    </source>
</evidence>
<dbReference type="EMBL" id="CAJOBH010086262">
    <property type="protein sequence ID" value="CAF4542202.1"/>
    <property type="molecule type" value="Genomic_DNA"/>
</dbReference>
<dbReference type="EMBL" id="CAJOBH010127437">
    <property type="protein sequence ID" value="CAF4740951.1"/>
    <property type="molecule type" value="Genomic_DNA"/>
</dbReference>
<dbReference type="EMBL" id="CAJOBJ010177010">
    <property type="protein sequence ID" value="CAF4904197.1"/>
    <property type="molecule type" value="Genomic_DNA"/>
</dbReference>
<evidence type="ECO:0000313" key="2">
    <source>
        <dbReference type="EMBL" id="CAF4740951.1"/>
    </source>
</evidence>
<proteinExistence type="predicted"/>
<protein>
    <submittedName>
        <fullName evidence="4">Uncharacterized protein</fullName>
    </submittedName>
</protein>
<evidence type="ECO:0000313" key="3">
    <source>
        <dbReference type="EMBL" id="CAF4777491.1"/>
    </source>
</evidence>
<name>A0A8S3CAC7_9BILA</name>
<dbReference type="AlphaFoldDB" id="A0A8S3CAC7"/>
<evidence type="ECO:0000313" key="4">
    <source>
        <dbReference type="EMBL" id="CAF4904197.1"/>
    </source>
</evidence>
<feature type="non-terminal residue" evidence="4">
    <location>
        <position position="1"/>
    </location>
</feature>
<dbReference type="EMBL" id="CAJOBJ010144388">
    <property type="protein sequence ID" value="CAF4777491.1"/>
    <property type="molecule type" value="Genomic_DNA"/>
</dbReference>
<comment type="caution">
    <text evidence="4">The sequence shown here is derived from an EMBL/GenBank/DDBJ whole genome shotgun (WGS) entry which is preliminary data.</text>
</comment>